<feature type="transmembrane region" description="Helical" evidence="1">
    <location>
        <begin position="55"/>
        <end position="73"/>
    </location>
</feature>
<proteinExistence type="predicted"/>
<sequence length="244" mass="27204">MLTIFRAFFGMLCMLKTLDIALRADDLIGMLPALAASLIWFAAAVALTLGCRYRIAAAVILAISVILPIVTAFQWYNQHLYLIASICLILVVNEYVPTLLRAQLSIVYGFAAITKLNESFLSGTEIYNSAVQRTFWTTFINVDPPVWALIGVSVFAIVVELFLAVAFWLPRLRWVALLIGLCFQIGMLVLMTGGALSLVRLAVFGFLMIALYLPFFQKELDTMLPKIQHRWPLLRRLDSPSAAA</sequence>
<organism evidence="3 4">
    <name type="scientific">Microbacterium album</name>
    <dbReference type="NCBI Taxonomy" id="2053191"/>
    <lineage>
        <taxon>Bacteria</taxon>
        <taxon>Bacillati</taxon>
        <taxon>Actinomycetota</taxon>
        <taxon>Actinomycetes</taxon>
        <taxon>Micrococcales</taxon>
        <taxon>Microbacteriaceae</taxon>
        <taxon>Microbacterium</taxon>
    </lineage>
</organism>
<reference evidence="3" key="1">
    <citation type="journal article" date="2014" name="Int. J. Syst. Evol. Microbiol.">
        <title>Complete genome sequence of Corynebacterium casei LMG S-19264T (=DSM 44701T), isolated from a smear-ripened cheese.</title>
        <authorList>
            <consortium name="US DOE Joint Genome Institute (JGI-PGF)"/>
            <person name="Walter F."/>
            <person name="Albersmeier A."/>
            <person name="Kalinowski J."/>
            <person name="Ruckert C."/>
        </authorList>
    </citation>
    <scope>NUCLEOTIDE SEQUENCE</scope>
    <source>
        <strain evidence="3">CGMCC 1.15794</strain>
    </source>
</reference>
<evidence type="ECO:0000259" key="2">
    <source>
        <dbReference type="Pfam" id="PF05090"/>
    </source>
</evidence>
<dbReference type="Pfam" id="PF05090">
    <property type="entry name" value="HTTM"/>
    <property type="match status" value="1"/>
</dbReference>
<keyword evidence="1" id="KW-0812">Transmembrane</keyword>
<feature type="transmembrane region" description="Helical" evidence="1">
    <location>
        <begin position="27"/>
        <end position="48"/>
    </location>
</feature>
<feature type="transmembrane region" description="Helical" evidence="1">
    <location>
        <begin position="198"/>
        <end position="216"/>
    </location>
</feature>
<evidence type="ECO:0000313" key="3">
    <source>
        <dbReference type="EMBL" id="GGH41076.1"/>
    </source>
</evidence>
<feature type="transmembrane region" description="Helical" evidence="1">
    <location>
        <begin position="79"/>
        <end position="96"/>
    </location>
</feature>
<name>A0A917IFH8_9MICO</name>
<keyword evidence="4" id="KW-1185">Reference proteome</keyword>
<gene>
    <name evidence="3" type="ORF">GCM10010921_13410</name>
</gene>
<protein>
    <recommendedName>
        <fullName evidence="2">HTTM domain-containing protein</fullName>
    </recommendedName>
</protein>
<dbReference type="InterPro" id="IPR053934">
    <property type="entry name" value="HTTM_dom"/>
</dbReference>
<feature type="transmembrane region" description="Helical" evidence="1">
    <location>
        <begin position="174"/>
        <end position="191"/>
    </location>
</feature>
<comment type="caution">
    <text evidence="3">The sequence shown here is derived from an EMBL/GenBank/DDBJ whole genome shotgun (WGS) entry which is preliminary data.</text>
</comment>
<dbReference type="RefSeq" id="WP_188755503.1">
    <property type="nucleotide sequence ID" value="NZ_BMJY01000004.1"/>
</dbReference>
<dbReference type="Proteomes" id="UP000657592">
    <property type="component" value="Unassembled WGS sequence"/>
</dbReference>
<evidence type="ECO:0000313" key="4">
    <source>
        <dbReference type="Proteomes" id="UP000657592"/>
    </source>
</evidence>
<reference evidence="3" key="2">
    <citation type="submission" date="2020-09" db="EMBL/GenBank/DDBJ databases">
        <authorList>
            <person name="Sun Q."/>
            <person name="Zhou Y."/>
        </authorList>
    </citation>
    <scope>NUCLEOTIDE SEQUENCE</scope>
    <source>
        <strain evidence="3">CGMCC 1.15794</strain>
    </source>
</reference>
<keyword evidence="1" id="KW-0472">Membrane</keyword>
<dbReference type="EMBL" id="BMJY01000004">
    <property type="protein sequence ID" value="GGH41076.1"/>
    <property type="molecule type" value="Genomic_DNA"/>
</dbReference>
<feature type="transmembrane region" description="Helical" evidence="1">
    <location>
        <begin position="146"/>
        <end position="168"/>
    </location>
</feature>
<dbReference type="AlphaFoldDB" id="A0A917IFH8"/>
<feature type="domain" description="HTTM" evidence="2">
    <location>
        <begin position="95"/>
        <end position="217"/>
    </location>
</feature>
<accession>A0A917IFH8</accession>
<keyword evidence="1" id="KW-1133">Transmembrane helix</keyword>
<evidence type="ECO:0000256" key="1">
    <source>
        <dbReference type="SAM" id="Phobius"/>
    </source>
</evidence>